<keyword evidence="6" id="KW-1185">Reference proteome</keyword>
<keyword evidence="2" id="KW-0408">Iron</keyword>
<gene>
    <name evidence="5" type="ORF">JK636_04620</name>
</gene>
<name>A0ABS1T6S1_9CLOT</name>
<dbReference type="PROSITE" id="PS51379">
    <property type="entry name" value="4FE4S_FER_2"/>
    <property type="match status" value="2"/>
</dbReference>
<dbReference type="PROSITE" id="PS00198">
    <property type="entry name" value="4FE4S_FER_1"/>
    <property type="match status" value="2"/>
</dbReference>
<dbReference type="InterPro" id="IPR047964">
    <property type="entry name" value="EFR1-like"/>
</dbReference>
<evidence type="ECO:0000313" key="6">
    <source>
        <dbReference type="Proteomes" id="UP000632377"/>
    </source>
</evidence>
<dbReference type="Gene3D" id="3.40.50.360">
    <property type="match status" value="1"/>
</dbReference>
<evidence type="ECO:0000256" key="2">
    <source>
        <dbReference type="ARBA" id="ARBA00023004"/>
    </source>
</evidence>
<accession>A0ABS1T6S1</accession>
<feature type="domain" description="4Fe-4S ferredoxin-type" evidence="4">
    <location>
        <begin position="180"/>
        <end position="209"/>
    </location>
</feature>
<dbReference type="InterPro" id="IPR017896">
    <property type="entry name" value="4Fe4S_Fe-S-bd"/>
</dbReference>
<sequence>MNLKIYYFSGTGNSLAVSRKLEELLIEKGEIVHISNFENENSVEVDVDVVGFVFPVYFATIPDVVKAFIEKLYFKTNPYIFAIVTCNGVPSHSLFTLNKCLNAKGKSLSSGFVVDMPGNALTTPDEIIKERLKNSKNKVEQIAEYVNNRRTKELEGENNIKRHIESFVVSTVAKKLQFSPKKYSSTSECIGCGICEKVCPVQNIKMVDKKPQWENNCTACLACFHWCPKKAVKINKLISKRDKYHHPEVSISDMCLRK</sequence>
<keyword evidence="1" id="KW-0479">Metal-binding</keyword>
<protein>
    <submittedName>
        <fullName evidence="5">EFR1 family ferrodoxin</fullName>
    </submittedName>
</protein>
<comment type="caution">
    <text evidence="5">The sequence shown here is derived from an EMBL/GenBank/DDBJ whole genome shotgun (WGS) entry which is preliminary data.</text>
</comment>
<dbReference type="Pfam" id="PF13187">
    <property type="entry name" value="Fer4_9"/>
    <property type="match status" value="1"/>
</dbReference>
<evidence type="ECO:0000313" key="5">
    <source>
        <dbReference type="EMBL" id="MBL4935039.1"/>
    </source>
</evidence>
<dbReference type="NCBIfam" id="NF038196">
    <property type="entry name" value="ferrodoxin_EFR1"/>
    <property type="match status" value="1"/>
</dbReference>
<evidence type="ECO:0000259" key="4">
    <source>
        <dbReference type="PROSITE" id="PS51379"/>
    </source>
</evidence>
<proteinExistence type="predicted"/>
<organism evidence="5 6">
    <name type="scientific">Clostridium rhizosphaerae</name>
    <dbReference type="NCBI Taxonomy" id="2803861"/>
    <lineage>
        <taxon>Bacteria</taxon>
        <taxon>Bacillati</taxon>
        <taxon>Bacillota</taxon>
        <taxon>Clostridia</taxon>
        <taxon>Eubacteriales</taxon>
        <taxon>Clostridiaceae</taxon>
        <taxon>Clostridium</taxon>
    </lineage>
</organism>
<dbReference type="Pfam" id="PF12724">
    <property type="entry name" value="Flavodoxin_5"/>
    <property type="match status" value="1"/>
</dbReference>
<dbReference type="RefSeq" id="WP_202747660.1">
    <property type="nucleotide sequence ID" value="NZ_JAESWC010000002.1"/>
</dbReference>
<reference evidence="5 6" key="1">
    <citation type="submission" date="2021-01" db="EMBL/GenBank/DDBJ databases">
        <title>Genome public.</title>
        <authorList>
            <person name="Liu C."/>
            <person name="Sun Q."/>
        </authorList>
    </citation>
    <scope>NUCLEOTIDE SEQUENCE [LARGE SCALE GENOMIC DNA]</scope>
    <source>
        <strain evidence="5 6">YIM B02515</strain>
    </source>
</reference>
<dbReference type="InterPro" id="IPR017900">
    <property type="entry name" value="4Fe4S_Fe_S_CS"/>
</dbReference>
<dbReference type="Gene3D" id="3.30.70.20">
    <property type="match status" value="1"/>
</dbReference>
<dbReference type="Proteomes" id="UP000632377">
    <property type="component" value="Unassembled WGS sequence"/>
</dbReference>
<evidence type="ECO:0000256" key="1">
    <source>
        <dbReference type="ARBA" id="ARBA00022723"/>
    </source>
</evidence>
<evidence type="ECO:0000256" key="3">
    <source>
        <dbReference type="ARBA" id="ARBA00023014"/>
    </source>
</evidence>
<feature type="domain" description="4Fe-4S ferredoxin-type" evidence="4">
    <location>
        <begin position="214"/>
        <end position="237"/>
    </location>
</feature>
<dbReference type="SUPFAM" id="SSF54862">
    <property type="entry name" value="4Fe-4S ferredoxins"/>
    <property type="match status" value="1"/>
</dbReference>
<dbReference type="EMBL" id="JAESWC010000002">
    <property type="protein sequence ID" value="MBL4935039.1"/>
    <property type="molecule type" value="Genomic_DNA"/>
</dbReference>
<dbReference type="InterPro" id="IPR029039">
    <property type="entry name" value="Flavoprotein-like_sf"/>
</dbReference>
<dbReference type="SUPFAM" id="SSF52218">
    <property type="entry name" value="Flavoproteins"/>
    <property type="match status" value="1"/>
</dbReference>
<dbReference type="InterPro" id="IPR026816">
    <property type="entry name" value="Flavodoxin_dom"/>
</dbReference>
<keyword evidence="3" id="KW-0411">Iron-sulfur</keyword>